<dbReference type="GO" id="GO:0006233">
    <property type="term" value="P:dTDP biosynthetic process"/>
    <property type="evidence" value="ECO:0007669"/>
    <property type="project" value="TreeGrafter"/>
</dbReference>
<dbReference type="EMBL" id="MGGL01000008">
    <property type="protein sequence ID" value="OGM26920.1"/>
    <property type="molecule type" value="Genomic_DNA"/>
</dbReference>
<name>A0A1F7YIA8_9BACT</name>
<comment type="caution">
    <text evidence="3">The sequence shown here is derived from an EMBL/GenBank/DDBJ whole genome shotgun (WGS) entry which is preliminary data.</text>
</comment>
<dbReference type="AlphaFoldDB" id="A0A1F7YIA8"/>
<dbReference type="Pfam" id="PF02223">
    <property type="entry name" value="Thymidylate_kin"/>
    <property type="match status" value="1"/>
</dbReference>
<dbReference type="SUPFAM" id="SSF52540">
    <property type="entry name" value="P-loop containing nucleoside triphosphate hydrolases"/>
    <property type="match status" value="1"/>
</dbReference>
<accession>A0A1F7YIA8</accession>
<dbReference type="Gene3D" id="3.40.50.300">
    <property type="entry name" value="P-loop containing nucleotide triphosphate hydrolases"/>
    <property type="match status" value="1"/>
</dbReference>
<evidence type="ECO:0000256" key="1">
    <source>
        <dbReference type="ARBA" id="ARBA00009776"/>
    </source>
</evidence>
<evidence type="ECO:0000313" key="3">
    <source>
        <dbReference type="EMBL" id="OGM26920.1"/>
    </source>
</evidence>
<organism evidence="3 4">
    <name type="scientific">Candidatus Woesebacteria bacterium RIFCSPHIGHO2_01_FULL_40_22</name>
    <dbReference type="NCBI Taxonomy" id="1802499"/>
    <lineage>
        <taxon>Bacteria</taxon>
        <taxon>Candidatus Woeseibacteriota</taxon>
    </lineage>
</organism>
<comment type="similarity">
    <text evidence="1">Belongs to the thymidylate kinase family.</text>
</comment>
<dbReference type="PANTHER" id="PTHR10344">
    <property type="entry name" value="THYMIDYLATE KINASE"/>
    <property type="match status" value="1"/>
</dbReference>
<dbReference type="GO" id="GO:0004550">
    <property type="term" value="F:nucleoside diphosphate kinase activity"/>
    <property type="evidence" value="ECO:0007669"/>
    <property type="project" value="TreeGrafter"/>
</dbReference>
<dbReference type="GO" id="GO:0005829">
    <property type="term" value="C:cytosol"/>
    <property type="evidence" value="ECO:0007669"/>
    <property type="project" value="TreeGrafter"/>
</dbReference>
<dbReference type="Proteomes" id="UP000179221">
    <property type="component" value="Unassembled WGS sequence"/>
</dbReference>
<feature type="domain" description="Thymidylate kinase-like" evidence="2">
    <location>
        <begin position="12"/>
        <end position="185"/>
    </location>
</feature>
<dbReference type="GO" id="GO:0004798">
    <property type="term" value="F:dTMP kinase activity"/>
    <property type="evidence" value="ECO:0007669"/>
    <property type="project" value="TreeGrafter"/>
</dbReference>
<sequence>MSERGKFIVIYGANNLGKTVQANLLIDSLRNIDKNAHYLKYPIYDLEPTGPRINAALREGLNISDIELQKEFSQNRRDFEPTLSKWLEAGRWLVSEDYKGTGISWGVTHDIPLETMEAMNRGLLDEDLGVLLDGERFSSGIERNHRYESSSSWEKARQVHLELAKRYQWEVVNANRTREKVAEDIWKIVEFKLLNYTT</sequence>
<evidence type="ECO:0000313" key="4">
    <source>
        <dbReference type="Proteomes" id="UP000179221"/>
    </source>
</evidence>
<gene>
    <name evidence="3" type="ORF">A2628_05770</name>
</gene>
<dbReference type="GO" id="GO:0006235">
    <property type="term" value="P:dTTP biosynthetic process"/>
    <property type="evidence" value="ECO:0007669"/>
    <property type="project" value="TreeGrafter"/>
</dbReference>
<dbReference type="InterPro" id="IPR039430">
    <property type="entry name" value="Thymidylate_kin-like_dom"/>
</dbReference>
<evidence type="ECO:0000259" key="2">
    <source>
        <dbReference type="Pfam" id="PF02223"/>
    </source>
</evidence>
<proteinExistence type="inferred from homology"/>
<dbReference type="GO" id="GO:0006227">
    <property type="term" value="P:dUDP biosynthetic process"/>
    <property type="evidence" value="ECO:0007669"/>
    <property type="project" value="TreeGrafter"/>
</dbReference>
<dbReference type="InterPro" id="IPR027417">
    <property type="entry name" value="P-loop_NTPase"/>
</dbReference>
<dbReference type="PANTHER" id="PTHR10344:SF1">
    <property type="entry name" value="THYMIDYLATE KINASE"/>
    <property type="match status" value="1"/>
</dbReference>
<protein>
    <recommendedName>
        <fullName evidence="2">Thymidylate kinase-like domain-containing protein</fullName>
    </recommendedName>
</protein>
<reference evidence="3 4" key="1">
    <citation type="journal article" date="2016" name="Nat. Commun.">
        <title>Thousands of microbial genomes shed light on interconnected biogeochemical processes in an aquifer system.</title>
        <authorList>
            <person name="Anantharaman K."/>
            <person name="Brown C.T."/>
            <person name="Hug L.A."/>
            <person name="Sharon I."/>
            <person name="Castelle C.J."/>
            <person name="Probst A.J."/>
            <person name="Thomas B.C."/>
            <person name="Singh A."/>
            <person name="Wilkins M.J."/>
            <person name="Karaoz U."/>
            <person name="Brodie E.L."/>
            <person name="Williams K.H."/>
            <person name="Hubbard S.S."/>
            <person name="Banfield J.F."/>
        </authorList>
    </citation>
    <scope>NUCLEOTIDE SEQUENCE [LARGE SCALE GENOMIC DNA]</scope>
</reference>